<feature type="transmembrane region" description="Helical" evidence="8">
    <location>
        <begin position="234"/>
        <end position="253"/>
    </location>
</feature>
<evidence type="ECO:0000256" key="7">
    <source>
        <dbReference type="ARBA" id="ARBA00023136"/>
    </source>
</evidence>
<dbReference type="InterPro" id="IPR002781">
    <property type="entry name" value="TM_pro_TauE-like"/>
</dbReference>
<feature type="transmembrane region" description="Helical" evidence="8">
    <location>
        <begin position="83"/>
        <end position="102"/>
    </location>
</feature>
<keyword evidence="3" id="KW-0813">Transport</keyword>
<feature type="transmembrane region" description="Helical" evidence="8">
    <location>
        <begin position="12"/>
        <end position="33"/>
    </location>
</feature>
<feature type="transmembrane region" description="Helical" evidence="8">
    <location>
        <begin position="39"/>
        <end position="62"/>
    </location>
</feature>
<evidence type="ECO:0000256" key="1">
    <source>
        <dbReference type="ARBA" id="ARBA00004651"/>
    </source>
</evidence>
<comment type="subcellular location">
    <subcellularLocation>
        <location evidence="1 8">Cell membrane</location>
        <topology evidence="1 8">Multi-pass membrane protein</topology>
    </subcellularLocation>
</comment>
<dbReference type="PANTHER" id="PTHR30269">
    <property type="entry name" value="TRANSMEMBRANE PROTEIN YFCA"/>
    <property type="match status" value="1"/>
</dbReference>
<proteinExistence type="inferred from homology"/>
<evidence type="ECO:0000313" key="10">
    <source>
        <dbReference type="Proteomes" id="UP000092213"/>
    </source>
</evidence>
<dbReference type="AlphaFoldDB" id="A0A193FYD1"/>
<evidence type="ECO:0000256" key="5">
    <source>
        <dbReference type="ARBA" id="ARBA00022692"/>
    </source>
</evidence>
<evidence type="ECO:0000256" key="8">
    <source>
        <dbReference type="RuleBase" id="RU363041"/>
    </source>
</evidence>
<feature type="transmembrane region" description="Helical" evidence="8">
    <location>
        <begin position="140"/>
        <end position="164"/>
    </location>
</feature>
<feature type="transmembrane region" description="Helical" evidence="8">
    <location>
        <begin position="108"/>
        <end position="128"/>
    </location>
</feature>
<keyword evidence="4 8" id="KW-1003">Cell membrane</keyword>
<dbReference type="InterPro" id="IPR052017">
    <property type="entry name" value="TSUP"/>
</dbReference>
<dbReference type="Proteomes" id="UP000092213">
    <property type="component" value="Chromosome"/>
</dbReference>
<sequence>MNNLFDFYREGGVALALLVAASFGVAGLVKGVIGLGLPTVSIALLSVAMAPAQAAALLIIPSMVTNVWQLAAGGRFVYLLRRLWTMLVGVVAGTWAAGLWLAGRETAWAGHALGAALLVYAVLGLSAVRLSVPAQAQGWAGPLVGATTGAITSATGVFVIPAVPYLQALGLDRNELVQAMGLAFTASTVALAGDLIHGGQLGGREAWASLLALLPALLGMMAGQWLRHRVSATVFRRCFFAGIGVLGLHLLLAG</sequence>
<keyword evidence="7 8" id="KW-0472">Membrane</keyword>
<evidence type="ECO:0000256" key="6">
    <source>
        <dbReference type="ARBA" id="ARBA00022989"/>
    </source>
</evidence>
<keyword evidence="6 8" id="KW-1133">Transmembrane helix</keyword>
<evidence type="ECO:0000256" key="2">
    <source>
        <dbReference type="ARBA" id="ARBA00009142"/>
    </source>
</evidence>
<dbReference type="STRING" id="463025.BAU08_12270"/>
<dbReference type="EMBL" id="CP016171">
    <property type="protein sequence ID" value="ANN72004.1"/>
    <property type="molecule type" value="Genomic_DNA"/>
</dbReference>
<dbReference type="Pfam" id="PF01925">
    <property type="entry name" value="TauE"/>
    <property type="match status" value="1"/>
</dbReference>
<evidence type="ECO:0000313" key="9">
    <source>
        <dbReference type="EMBL" id="ANN72004.1"/>
    </source>
</evidence>
<name>A0A193FYD1_9BORD</name>
<dbReference type="RefSeq" id="WP_066669505.1">
    <property type="nucleotide sequence ID" value="NZ_CP016171.1"/>
</dbReference>
<evidence type="ECO:0000256" key="3">
    <source>
        <dbReference type="ARBA" id="ARBA00022448"/>
    </source>
</evidence>
<reference evidence="9 10" key="1">
    <citation type="submission" date="2016-06" db="EMBL/GenBank/DDBJ databases">
        <title>Complete genome sequences of Bordetella bronchialis and Bordetella flabilis.</title>
        <authorList>
            <person name="LiPuma J.J."/>
            <person name="Spilker T."/>
        </authorList>
    </citation>
    <scope>NUCLEOTIDE SEQUENCE [LARGE SCALE GENOMIC DNA]</scope>
    <source>
        <strain evidence="9 10">AU17976</strain>
    </source>
</reference>
<keyword evidence="5 8" id="KW-0812">Transmembrane</keyword>
<comment type="similarity">
    <text evidence="2 8">Belongs to the 4-toluene sulfonate uptake permease (TSUP) (TC 2.A.102) family.</text>
</comment>
<organism evidence="9 10">
    <name type="scientific">Bordetella bronchialis</name>
    <dbReference type="NCBI Taxonomy" id="463025"/>
    <lineage>
        <taxon>Bacteria</taxon>
        <taxon>Pseudomonadati</taxon>
        <taxon>Pseudomonadota</taxon>
        <taxon>Betaproteobacteria</taxon>
        <taxon>Burkholderiales</taxon>
        <taxon>Alcaligenaceae</taxon>
        <taxon>Bordetella</taxon>
    </lineage>
</organism>
<feature type="transmembrane region" description="Helical" evidence="8">
    <location>
        <begin position="176"/>
        <end position="196"/>
    </location>
</feature>
<dbReference type="PANTHER" id="PTHR30269:SF32">
    <property type="entry name" value="MEMBRANE TRANSPORTER PROTEIN-RELATED"/>
    <property type="match status" value="1"/>
</dbReference>
<feature type="transmembrane region" description="Helical" evidence="8">
    <location>
        <begin position="208"/>
        <end position="228"/>
    </location>
</feature>
<gene>
    <name evidence="9" type="ORF">BAU08_12270</name>
</gene>
<evidence type="ECO:0000256" key="4">
    <source>
        <dbReference type="ARBA" id="ARBA00022475"/>
    </source>
</evidence>
<dbReference type="GO" id="GO:0005886">
    <property type="term" value="C:plasma membrane"/>
    <property type="evidence" value="ECO:0007669"/>
    <property type="project" value="UniProtKB-SubCell"/>
</dbReference>
<accession>A0A193FYD1</accession>
<protein>
    <recommendedName>
        <fullName evidence="8">Probable membrane transporter protein</fullName>
    </recommendedName>
</protein>